<reference evidence="2" key="1">
    <citation type="journal article" date="2024" name="IScience">
        <title>Strigolactones Initiate the Formation of Haustorium-like Structures in Castilleja.</title>
        <authorList>
            <person name="Buerger M."/>
            <person name="Peterson D."/>
            <person name="Chory J."/>
        </authorList>
    </citation>
    <scope>NUCLEOTIDE SEQUENCE [LARGE SCALE GENOMIC DNA]</scope>
</reference>
<dbReference type="AlphaFoldDB" id="A0ABD3CS94"/>
<comment type="caution">
    <text evidence="1">The sequence shown here is derived from an EMBL/GenBank/DDBJ whole genome shotgun (WGS) entry which is preliminary data.</text>
</comment>
<proteinExistence type="predicted"/>
<evidence type="ECO:0000313" key="1">
    <source>
        <dbReference type="EMBL" id="KAL3632538.1"/>
    </source>
</evidence>
<gene>
    <name evidence="1" type="ORF">CASFOL_025522</name>
</gene>
<dbReference type="EMBL" id="JAVIJP010000032">
    <property type="protein sequence ID" value="KAL3632538.1"/>
    <property type="molecule type" value="Genomic_DNA"/>
</dbReference>
<sequence length="55" mass="5907">MTVFFSKIEASRLPSQETVDLLESLGMKYLLGAVLREEQGPISVAPPMNNGRGGA</sequence>
<organism evidence="1 2">
    <name type="scientific">Castilleja foliolosa</name>
    <dbReference type="NCBI Taxonomy" id="1961234"/>
    <lineage>
        <taxon>Eukaryota</taxon>
        <taxon>Viridiplantae</taxon>
        <taxon>Streptophyta</taxon>
        <taxon>Embryophyta</taxon>
        <taxon>Tracheophyta</taxon>
        <taxon>Spermatophyta</taxon>
        <taxon>Magnoliopsida</taxon>
        <taxon>eudicotyledons</taxon>
        <taxon>Gunneridae</taxon>
        <taxon>Pentapetalae</taxon>
        <taxon>asterids</taxon>
        <taxon>lamiids</taxon>
        <taxon>Lamiales</taxon>
        <taxon>Orobanchaceae</taxon>
        <taxon>Pedicularideae</taxon>
        <taxon>Castillejinae</taxon>
        <taxon>Castilleja</taxon>
    </lineage>
</organism>
<accession>A0ABD3CS94</accession>
<protein>
    <submittedName>
        <fullName evidence="1">Uncharacterized protein</fullName>
    </submittedName>
</protein>
<dbReference type="Proteomes" id="UP001632038">
    <property type="component" value="Unassembled WGS sequence"/>
</dbReference>
<name>A0ABD3CS94_9LAMI</name>
<evidence type="ECO:0000313" key="2">
    <source>
        <dbReference type="Proteomes" id="UP001632038"/>
    </source>
</evidence>
<keyword evidence="2" id="KW-1185">Reference proteome</keyword>